<feature type="transmembrane region" description="Helical" evidence="1">
    <location>
        <begin position="81"/>
        <end position="104"/>
    </location>
</feature>
<protein>
    <submittedName>
        <fullName evidence="2">Uncharacterized protein</fullName>
    </submittedName>
</protein>
<dbReference type="Proteomes" id="UP000031036">
    <property type="component" value="Unassembled WGS sequence"/>
</dbReference>
<name>A0A0B2W410_TOXCA</name>
<proteinExistence type="predicted"/>
<accession>A0A0B2W410</accession>
<reference evidence="2 3" key="1">
    <citation type="submission" date="2014-11" db="EMBL/GenBank/DDBJ databases">
        <title>Genetic blueprint of the zoonotic pathogen Toxocara canis.</title>
        <authorList>
            <person name="Zhu X.-Q."/>
            <person name="Korhonen P.K."/>
            <person name="Cai H."/>
            <person name="Young N.D."/>
            <person name="Nejsum P."/>
            <person name="von Samson-Himmelstjerna G."/>
            <person name="Boag P.R."/>
            <person name="Tan P."/>
            <person name="Li Q."/>
            <person name="Min J."/>
            <person name="Yang Y."/>
            <person name="Wang X."/>
            <person name="Fang X."/>
            <person name="Hall R.S."/>
            <person name="Hofmann A."/>
            <person name="Sternberg P.W."/>
            <person name="Jex A.R."/>
            <person name="Gasser R.B."/>
        </authorList>
    </citation>
    <scope>NUCLEOTIDE SEQUENCE [LARGE SCALE GENOMIC DNA]</scope>
    <source>
        <strain evidence="2">PN_DK_2014</strain>
    </source>
</reference>
<dbReference type="EMBL" id="JPKZ01000318">
    <property type="protein sequence ID" value="KHN87935.1"/>
    <property type="molecule type" value="Genomic_DNA"/>
</dbReference>
<evidence type="ECO:0000313" key="2">
    <source>
        <dbReference type="EMBL" id="KHN87935.1"/>
    </source>
</evidence>
<feature type="transmembrane region" description="Helical" evidence="1">
    <location>
        <begin position="336"/>
        <end position="358"/>
    </location>
</feature>
<evidence type="ECO:0000313" key="3">
    <source>
        <dbReference type="Proteomes" id="UP000031036"/>
    </source>
</evidence>
<keyword evidence="1" id="KW-0472">Membrane</keyword>
<comment type="caution">
    <text evidence="2">The sequence shown here is derived from an EMBL/GenBank/DDBJ whole genome shotgun (WGS) entry which is preliminary data.</text>
</comment>
<organism evidence="2 3">
    <name type="scientific">Toxocara canis</name>
    <name type="common">Canine roundworm</name>
    <dbReference type="NCBI Taxonomy" id="6265"/>
    <lineage>
        <taxon>Eukaryota</taxon>
        <taxon>Metazoa</taxon>
        <taxon>Ecdysozoa</taxon>
        <taxon>Nematoda</taxon>
        <taxon>Chromadorea</taxon>
        <taxon>Rhabditida</taxon>
        <taxon>Spirurina</taxon>
        <taxon>Ascaridomorpha</taxon>
        <taxon>Ascaridoidea</taxon>
        <taxon>Toxocaridae</taxon>
        <taxon>Toxocara</taxon>
    </lineage>
</organism>
<evidence type="ECO:0000256" key="1">
    <source>
        <dbReference type="SAM" id="Phobius"/>
    </source>
</evidence>
<keyword evidence="1" id="KW-0812">Transmembrane</keyword>
<dbReference type="AlphaFoldDB" id="A0A0B2W410"/>
<keyword evidence="1" id="KW-1133">Transmembrane helix</keyword>
<gene>
    <name evidence="2" type="ORF">Tcan_17412</name>
</gene>
<sequence>MEIYPAVQTIHIGIGRPKTRWHGPLVETVRSVLEKDGTEQGCMELGGPALSQGTTIGLKVITRNENSPLWRWPFAKDRKKSIATSGGVVLLSIIYITLMCTLLPGQAPHITLPVEQPPLKTRLITFAFNTIRYDNKSTAMQISSQLDEGAVIKRVIETLNNDIVGFAFEVSDGKGDMTIHEYGSSADALAALDSLLQIQLTNQNPNQTATYADFVTDIKTAMQLAAELSTSNIKAMLVAPSEVTSIIPNSGLCVIDNTEVDINKIVDAIANYTSTQPLPSPPCFGDFVFVVDGSTTTVTSSEAVTLPQSFVFIDLYANVHSDELTLLFRICSRQCIFTAFPIWLLENELFLIMIVLLFRC</sequence>
<keyword evidence="3" id="KW-1185">Reference proteome</keyword>